<keyword evidence="7" id="KW-1185">Reference proteome</keyword>
<dbReference type="Gene3D" id="3.40.50.1820">
    <property type="entry name" value="alpha/beta hydrolase"/>
    <property type="match status" value="1"/>
</dbReference>
<dbReference type="PANTHER" id="PTHR11610:SF185">
    <property type="entry name" value="LD47264P"/>
    <property type="match status" value="1"/>
</dbReference>
<comment type="subcellular location">
    <subcellularLocation>
        <location evidence="1">Secreted</location>
    </subcellularLocation>
</comment>
<dbReference type="Pfam" id="PF00151">
    <property type="entry name" value="Lipase"/>
    <property type="match status" value="1"/>
</dbReference>
<dbReference type="PANTHER" id="PTHR11610">
    <property type="entry name" value="LIPASE"/>
    <property type="match status" value="1"/>
</dbReference>
<evidence type="ECO:0000256" key="1">
    <source>
        <dbReference type="ARBA" id="ARBA00004613"/>
    </source>
</evidence>
<dbReference type="InterPro" id="IPR013818">
    <property type="entry name" value="Lipase"/>
</dbReference>
<dbReference type="GO" id="GO:0005615">
    <property type="term" value="C:extracellular space"/>
    <property type="evidence" value="ECO:0007669"/>
    <property type="project" value="TreeGrafter"/>
</dbReference>
<protein>
    <submittedName>
        <fullName evidence="6">Pancreatic triacylglycerol lipase</fullName>
    </submittedName>
</protein>
<sequence>MEIMKDNLLLHDQYNIIIVDWSGGNGAPYTQATANSRVVGAEVALFIKKLIRLKNVTPMDCQIIGHSLGAHIAGYAGERLTNLGRITSLDAAQPYFQFMPPSVRVDPTDADFVDAIHTDSASDKFLPLGMSQAVGHIDFYPNNGMSQPGCSYSAIHSIFLDGLIDAVRQFVACNHQRAVDFYLYSINYKKILPVAYQCVSWNAFSNGHCSDCGNDGSRCALLGIQADKYKPYINDSRSVKMYLATSNSPPFWTYSYQIQVKLSKPKTNYEDKAGYLTLKLYGSENTYNLQLSSKTGNLIHGATYTFLVHKTKQLGELQSVIFSWTSSSWNFFKTHTLYLDFVKIVPMNIDNQKQQRLESRKFCYTPGRAIKSKNEIILAECK</sequence>
<comment type="caution">
    <text evidence="6">The sequence shown here is derived from an EMBL/GenBank/DDBJ whole genome shotgun (WGS) entry which is preliminary data.</text>
</comment>
<feature type="domain" description="Lipase" evidence="5">
    <location>
        <begin position="4"/>
        <end position="251"/>
    </location>
</feature>
<gene>
    <name evidence="6" type="primary">Pnlip</name>
    <name evidence="6" type="ORF">CEXT_283281</name>
</gene>
<dbReference type="InterPro" id="IPR000734">
    <property type="entry name" value="TAG_lipase"/>
</dbReference>
<dbReference type="AlphaFoldDB" id="A0AAV4MGR0"/>
<dbReference type="GO" id="GO:0016042">
    <property type="term" value="P:lipid catabolic process"/>
    <property type="evidence" value="ECO:0007669"/>
    <property type="project" value="TreeGrafter"/>
</dbReference>
<comment type="similarity">
    <text evidence="2 4">Belongs to the AB hydrolase superfamily. Lipase family.</text>
</comment>
<dbReference type="PRINTS" id="PR00821">
    <property type="entry name" value="TAGLIPASE"/>
</dbReference>
<dbReference type="InterPro" id="IPR036392">
    <property type="entry name" value="PLAT/LH2_dom_sf"/>
</dbReference>
<evidence type="ECO:0000256" key="3">
    <source>
        <dbReference type="ARBA" id="ARBA00022525"/>
    </source>
</evidence>
<dbReference type="CDD" id="cd00707">
    <property type="entry name" value="Pancreat_lipase_like"/>
    <property type="match status" value="1"/>
</dbReference>
<dbReference type="SUPFAM" id="SSF49723">
    <property type="entry name" value="Lipase/lipooxygenase domain (PLAT/LH2 domain)"/>
    <property type="match status" value="1"/>
</dbReference>
<accession>A0AAV4MGR0</accession>
<evidence type="ECO:0000313" key="6">
    <source>
        <dbReference type="EMBL" id="GIX70601.1"/>
    </source>
</evidence>
<dbReference type="Proteomes" id="UP001054945">
    <property type="component" value="Unassembled WGS sequence"/>
</dbReference>
<dbReference type="InterPro" id="IPR033906">
    <property type="entry name" value="Lipase_N"/>
</dbReference>
<organism evidence="6 7">
    <name type="scientific">Caerostris extrusa</name>
    <name type="common">Bark spider</name>
    <name type="synonym">Caerostris bankana</name>
    <dbReference type="NCBI Taxonomy" id="172846"/>
    <lineage>
        <taxon>Eukaryota</taxon>
        <taxon>Metazoa</taxon>
        <taxon>Ecdysozoa</taxon>
        <taxon>Arthropoda</taxon>
        <taxon>Chelicerata</taxon>
        <taxon>Arachnida</taxon>
        <taxon>Araneae</taxon>
        <taxon>Araneomorphae</taxon>
        <taxon>Entelegynae</taxon>
        <taxon>Araneoidea</taxon>
        <taxon>Araneidae</taxon>
        <taxon>Caerostris</taxon>
    </lineage>
</organism>
<evidence type="ECO:0000256" key="4">
    <source>
        <dbReference type="RuleBase" id="RU004262"/>
    </source>
</evidence>
<keyword evidence="3" id="KW-0964">Secreted</keyword>
<evidence type="ECO:0000313" key="7">
    <source>
        <dbReference type="Proteomes" id="UP001054945"/>
    </source>
</evidence>
<reference evidence="6 7" key="1">
    <citation type="submission" date="2021-06" db="EMBL/GenBank/DDBJ databases">
        <title>Caerostris extrusa draft genome.</title>
        <authorList>
            <person name="Kono N."/>
            <person name="Arakawa K."/>
        </authorList>
    </citation>
    <scope>NUCLEOTIDE SEQUENCE [LARGE SCALE GENOMIC DNA]</scope>
</reference>
<dbReference type="EMBL" id="BPLR01002154">
    <property type="protein sequence ID" value="GIX70601.1"/>
    <property type="molecule type" value="Genomic_DNA"/>
</dbReference>
<dbReference type="Gene3D" id="2.60.60.20">
    <property type="entry name" value="PLAT/LH2 domain"/>
    <property type="match status" value="1"/>
</dbReference>
<evidence type="ECO:0000259" key="5">
    <source>
        <dbReference type="Pfam" id="PF00151"/>
    </source>
</evidence>
<proteinExistence type="inferred from homology"/>
<dbReference type="InterPro" id="IPR029058">
    <property type="entry name" value="AB_hydrolase_fold"/>
</dbReference>
<dbReference type="GO" id="GO:0016298">
    <property type="term" value="F:lipase activity"/>
    <property type="evidence" value="ECO:0007669"/>
    <property type="project" value="InterPro"/>
</dbReference>
<evidence type="ECO:0000256" key="2">
    <source>
        <dbReference type="ARBA" id="ARBA00010701"/>
    </source>
</evidence>
<name>A0AAV4MGR0_CAEEX</name>
<dbReference type="SUPFAM" id="SSF53474">
    <property type="entry name" value="alpha/beta-Hydrolases"/>
    <property type="match status" value="1"/>
</dbReference>